<keyword evidence="3" id="KW-0050">Antiport</keyword>
<keyword evidence="7 9" id="KW-0472">Membrane</keyword>
<dbReference type="AlphaFoldDB" id="A0A6L5Y8E2"/>
<protein>
    <submittedName>
        <fullName evidence="11">Sodium:proton antiporter</fullName>
    </submittedName>
</protein>
<evidence type="ECO:0000259" key="10">
    <source>
        <dbReference type="Pfam" id="PF03553"/>
    </source>
</evidence>
<feature type="transmembrane region" description="Helical" evidence="9">
    <location>
        <begin position="244"/>
        <end position="264"/>
    </location>
</feature>
<feature type="transmembrane region" description="Helical" evidence="9">
    <location>
        <begin position="222"/>
        <end position="239"/>
    </location>
</feature>
<comment type="similarity">
    <text evidence="8">Belongs to the NhaC Na(+)/H(+) (TC 2.A.35) antiporter family.</text>
</comment>
<evidence type="ECO:0000256" key="1">
    <source>
        <dbReference type="ARBA" id="ARBA00004651"/>
    </source>
</evidence>
<evidence type="ECO:0000256" key="4">
    <source>
        <dbReference type="ARBA" id="ARBA00022475"/>
    </source>
</evidence>
<dbReference type="PANTHER" id="PTHR33451">
    <property type="entry name" value="MALATE-2H(+)/NA(+)-LACTATE ANTIPORTER"/>
    <property type="match status" value="1"/>
</dbReference>
<dbReference type="RefSeq" id="WP_154527703.1">
    <property type="nucleotide sequence ID" value="NZ_VUNH01000001.1"/>
</dbReference>
<keyword evidence="6 9" id="KW-1133">Transmembrane helix</keyword>
<keyword evidence="4" id="KW-1003">Cell membrane</keyword>
<dbReference type="PANTHER" id="PTHR33451:SF3">
    <property type="entry name" value="MALATE-2H(+)_NA(+)-LACTATE ANTIPORTER"/>
    <property type="match status" value="1"/>
</dbReference>
<dbReference type="InterPro" id="IPR052180">
    <property type="entry name" value="NhaC_Na-H+_Antiporter"/>
</dbReference>
<evidence type="ECO:0000313" key="12">
    <source>
        <dbReference type="Proteomes" id="UP000473699"/>
    </source>
</evidence>
<dbReference type="Proteomes" id="UP000473699">
    <property type="component" value="Unassembled WGS sequence"/>
</dbReference>
<keyword evidence="5 9" id="KW-0812">Transmembrane</keyword>
<evidence type="ECO:0000256" key="9">
    <source>
        <dbReference type="SAM" id="Phobius"/>
    </source>
</evidence>
<evidence type="ECO:0000256" key="7">
    <source>
        <dbReference type="ARBA" id="ARBA00023136"/>
    </source>
</evidence>
<evidence type="ECO:0000256" key="3">
    <source>
        <dbReference type="ARBA" id="ARBA00022449"/>
    </source>
</evidence>
<name>A0A6L5Y8E2_9BACT</name>
<feature type="transmembrane region" description="Helical" evidence="9">
    <location>
        <begin position="382"/>
        <end position="406"/>
    </location>
</feature>
<keyword evidence="12" id="KW-1185">Reference proteome</keyword>
<feature type="transmembrane region" description="Helical" evidence="9">
    <location>
        <begin position="25"/>
        <end position="50"/>
    </location>
</feature>
<feature type="transmembrane region" description="Helical" evidence="9">
    <location>
        <begin position="270"/>
        <end position="289"/>
    </location>
</feature>
<dbReference type="GO" id="GO:0005886">
    <property type="term" value="C:plasma membrane"/>
    <property type="evidence" value="ECO:0007669"/>
    <property type="project" value="UniProtKB-SubCell"/>
</dbReference>
<evidence type="ECO:0000313" key="11">
    <source>
        <dbReference type="EMBL" id="MST54564.1"/>
    </source>
</evidence>
<evidence type="ECO:0000256" key="2">
    <source>
        <dbReference type="ARBA" id="ARBA00022448"/>
    </source>
</evidence>
<keyword evidence="2" id="KW-0813">Transport</keyword>
<sequence length="436" mass="46815">MDLVAAFVFFAGAMAVGLGCRLPMFWAMIVGYFAFVAVGLHRGYPLGVLLKMSWQGAKNSLIVIRVLLLIGMLTGLWRSAGTFAFLVTWGMRLVKPSLFILAAYALSCGLSYAIGTSFGVAGTLGVALMALARGGGANELITAGAIMSGIYFGDRCSPASSCANLVASLTGTELYNNIKLMMKTSLVAVVGSCLFYYLLSLAYPMPRADSGMILSLEKSFNLTPWVIVPAVIMFVMPLLKVRSLYAFLASIAFAWGCTVCFQHASWDNSLRYAVLGFFAEPGSAAALFNGGGLKSMLDMCAVLFISGTYSGIFDGTHMLDGLQERLAGFMRRTSSFAALTLVGIIANGIFCNQTIGIMMTTQMMKRPYERAGLSRTELAQDIANSTVVTAGLIPWCIACSVPLAMLEVSAQALPYAAYLYLLPLSYALMKKIWFKS</sequence>
<comment type="subcellular location">
    <subcellularLocation>
        <location evidence="1">Cell membrane</location>
        <topology evidence="1">Multi-pass membrane protein</topology>
    </subcellularLocation>
</comment>
<gene>
    <name evidence="11" type="ORF">FYJ74_00630</name>
</gene>
<feature type="transmembrane region" description="Helical" evidence="9">
    <location>
        <begin position="184"/>
        <end position="202"/>
    </location>
</feature>
<evidence type="ECO:0000256" key="5">
    <source>
        <dbReference type="ARBA" id="ARBA00022692"/>
    </source>
</evidence>
<accession>A0A6L5Y8E2</accession>
<comment type="caution">
    <text evidence="11">The sequence shown here is derived from an EMBL/GenBank/DDBJ whole genome shotgun (WGS) entry which is preliminary data.</text>
</comment>
<feature type="transmembrane region" description="Helical" evidence="9">
    <location>
        <begin position="62"/>
        <end position="86"/>
    </location>
</feature>
<dbReference type="Pfam" id="PF03553">
    <property type="entry name" value="Na_H_antiporter"/>
    <property type="match status" value="1"/>
</dbReference>
<feature type="transmembrane region" description="Helical" evidence="9">
    <location>
        <begin position="296"/>
        <end position="316"/>
    </location>
</feature>
<proteinExistence type="inferred from homology"/>
<dbReference type="EMBL" id="VUNH01000001">
    <property type="protein sequence ID" value="MST54564.1"/>
    <property type="molecule type" value="Genomic_DNA"/>
</dbReference>
<dbReference type="GO" id="GO:0015297">
    <property type="term" value="F:antiporter activity"/>
    <property type="evidence" value="ECO:0007669"/>
    <property type="project" value="UniProtKB-KW"/>
</dbReference>
<feature type="domain" description="Na+/H+ antiporter NhaC-like C-terminal" evidence="10">
    <location>
        <begin position="149"/>
        <end position="424"/>
    </location>
</feature>
<feature type="transmembrane region" description="Helical" evidence="9">
    <location>
        <begin position="98"/>
        <end position="131"/>
    </location>
</feature>
<feature type="transmembrane region" description="Helical" evidence="9">
    <location>
        <begin position="336"/>
        <end position="361"/>
    </location>
</feature>
<evidence type="ECO:0000256" key="8">
    <source>
        <dbReference type="ARBA" id="ARBA00038435"/>
    </source>
</evidence>
<organism evidence="11 12">
    <name type="scientific">Pyramidobacter porci</name>
    <dbReference type="NCBI Taxonomy" id="2605789"/>
    <lineage>
        <taxon>Bacteria</taxon>
        <taxon>Thermotogati</taxon>
        <taxon>Synergistota</taxon>
        <taxon>Synergistia</taxon>
        <taxon>Synergistales</taxon>
        <taxon>Dethiosulfovibrionaceae</taxon>
        <taxon>Pyramidobacter</taxon>
    </lineage>
</organism>
<evidence type="ECO:0000256" key="6">
    <source>
        <dbReference type="ARBA" id="ARBA00022989"/>
    </source>
</evidence>
<reference evidence="11 12" key="1">
    <citation type="submission" date="2019-08" db="EMBL/GenBank/DDBJ databases">
        <title>In-depth cultivation of the pig gut microbiome towards novel bacterial diversity and tailored functional studies.</title>
        <authorList>
            <person name="Wylensek D."/>
            <person name="Hitch T.C.A."/>
            <person name="Clavel T."/>
        </authorList>
    </citation>
    <scope>NUCLEOTIDE SEQUENCE [LARGE SCALE GENOMIC DNA]</scope>
    <source>
        <strain evidence="11 12">SM-530-WT-4B</strain>
    </source>
</reference>
<feature type="transmembrane region" description="Helical" evidence="9">
    <location>
        <begin position="412"/>
        <end position="429"/>
    </location>
</feature>
<dbReference type="InterPro" id="IPR018461">
    <property type="entry name" value="Na/H_Antiport_NhaC-like_C"/>
</dbReference>